<organism evidence="4">
    <name type="scientific">Hydatigena taeniaeformis</name>
    <name type="common">Feline tapeworm</name>
    <name type="synonym">Taenia taeniaeformis</name>
    <dbReference type="NCBI Taxonomy" id="6205"/>
    <lineage>
        <taxon>Eukaryota</taxon>
        <taxon>Metazoa</taxon>
        <taxon>Spiralia</taxon>
        <taxon>Lophotrochozoa</taxon>
        <taxon>Platyhelminthes</taxon>
        <taxon>Cestoda</taxon>
        <taxon>Eucestoda</taxon>
        <taxon>Cyclophyllidea</taxon>
        <taxon>Taeniidae</taxon>
        <taxon>Hydatigera</taxon>
    </lineage>
</organism>
<feature type="compositionally biased region" description="Acidic residues" evidence="1">
    <location>
        <begin position="236"/>
        <end position="250"/>
    </location>
</feature>
<name>A0A0R3X4T3_HYDTA</name>
<evidence type="ECO:0000313" key="2">
    <source>
        <dbReference type="EMBL" id="VDM32969.1"/>
    </source>
</evidence>
<dbReference type="WBParaSite" id="TTAC_0000843601-mRNA-1">
    <property type="protein sequence ID" value="TTAC_0000843601-mRNA-1"/>
    <property type="gene ID" value="TTAC_0000843601"/>
</dbReference>
<evidence type="ECO:0000313" key="3">
    <source>
        <dbReference type="Proteomes" id="UP000274429"/>
    </source>
</evidence>
<gene>
    <name evidence="2" type="ORF">TTAC_LOCUS8421</name>
</gene>
<dbReference type="EMBL" id="UYWX01020502">
    <property type="protein sequence ID" value="VDM32969.1"/>
    <property type="molecule type" value="Genomic_DNA"/>
</dbReference>
<keyword evidence="3" id="KW-1185">Reference proteome</keyword>
<proteinExistence type="predicted"/>
<dbReference type="AlphaFoldDB" id="A0A0R3X4T3"/>
<accession>A0A0R3X4T3</accession>
<evidence type="ECO:0000313" key="4">
    <source>
        <dbReference type="WBParaSite" id="TTAC_0000843601-mRNA-1"/>
    </source>
</evidence>
<protein>
    <submittedName>
        <fullName evidence="4">Ig-like domain-containing protein</fullName>
    </submittedName>
</protein>
<feature type="region of interest" description="Disordered" evidence="1">
    <location>
        <begin position="220"/>
        <end position="250"/>
    </location>
</feature>
<reference evidence="4" key="1">
    <citation type="submission" date="2017-02" db="UniProtKB">
        <authorList>
            <consortium name="WormBaseParasite"/>
        </authorList>
    </citation>
    <scope>IDENTIFICATION</scope>
</reference>
<evidence type="ECO:0000256" key="1">
    <source>
        <dbReference type="SAM" id="MobiDB-lite"/>
    </source>
</evidence>
<reference evidence="2 3" key="2">
    <citation type="submission" date="2018-11" db="EMBL/GenBank/DDBJ databases">
        <authorList>
            <consortium name="Pathogen Informatics"/>
        </authorList>
    </citation>
    <scope>NUCLEOTIDE SEQUENCE [LARGE SCALE GENOMIC DNA]</scope>
</reference>
<sequence>MESVTALLAVWRYIGLLNRKASATATVAVRANPPNGTLIADWLSEGFKESFASTAVTQLPPSLTVTTALSIHTAFSTDFISPTVSTITDYYTHSEGLITHVNIAHPGILPSLVDLTLKVPSNGLDYWIALWEISPTPLDPSSHRRMAPPQWNRCNSVAVSPLNRFFVCFLPSPTPPSFFRPLRLGCLADQTSLTIIDHFDEGLTACRTASFPVWGGYYGGSSSSDGGDGDGGGGGEVEEKEEEEEEWLST</sequence>
<dbReference type="Proteomes" id="UP000274429">
    <property type="component" value="Unassembled WGS sequence"/>
</dbReference>